<dbReference type="InterPro" id="IPR037401">
    <property type="entry name" value="SnoaL-like"/>
</dbReference>
<proteinExistence type="predicted"/>
<dbReference type="InterPro" id="IPR032710">
    <property type="entry name" value="NTF2-like_dom_sf"/>
</dbReference>
<dbReference type="Proteomes" id="UP000305198">
    <property type="component" value="Unassembled WGS sequence"/>
</dbReference>
<evidence type="ECO:0000313" key="3">
    <source>
        <dbReference type="Proteomes" id="UP000305198"/>
    </source>
</evidence>
<feature type="domain" description="SnoaL-like" evidence="1">
    <location>
        <begin position="23"/>
        <end position="149"/>
    </location>
</feature>
<reference evidence="2 3" key="1">
    <citation type="submission" date="2019-04" db="EMBL/GenBank/DDBJ databases">
        <title>Crypto-aerobic microbial life in anoxic (sulfidic) marine sediments.</title>
        <authorList>
            <person name="Bhattacharya S."/>
            <person name="Roy C."/>
            <person name="Mondal N."/>
            <person name="Sarkar J."/>
            <person name="Mandal S."/>
            <person name="Rameez M.J."/>
            <person name="Ghosh W."/>
        </authorList>
    </citation>
    <scope>NUCLEOTIDE SEQUENCE [LARGE SCALE GENOMIC DNA]</scope>
    <source>
        <strain evidence="2 3">SBBB</strain>
    </source>
</reference>
<dbReference type="SUPFAM" id="SSF54427">
    <property type="entry name" value="NTF2-like"/>
    <property type="match status" value="1"/>
</dbReference>
<comment type="caution">
    <text evidence="2">The sequence shown here is derived from an EMBL/GenBank/DDBJ whole genome shotgun (WGS) entry which is preliminary data.</text>
</comment>
<dbReference type="EMBL" id="SWAV01000001">
    <property type="protein sequence ID" value="TKA93075.1"/>
    <property type="molecule type" value="Genomic_DNA"/>
</dbReference>
<name>A0A4U0YNL3_9GAMM</name>
<evidence type="ECO:0000259" key="1">
    <source>
        <dbReference type="Pfam" id="PF13577"/>
    </source>
</evidence>
<dbReference type="CDD" id="cd00531">
    <property type="entry name" value="NTF2_like"/>
    <property type="match status" value="1"/>
</dbReference>
<gene>
    <name evidence="2" type="ORF">FA869_02520</name>
</gene>
<evidence type="ECO:0000313" key="2">
    <source>
        <dbReference type="EMBL" id="TKA93075.1"/>
    </source>
</evidence>
<organism evidence="2 3">
    <name type="scientific">Halopseudomonas bauzanensis</name>
    <dbReference type="NCBI Taxonomy" id="653930"/>
    <lineage>
        <taxon>Bacteria</taxon>
        <taxon>Pseudomonadati</taxon>
        <taxon>Pseudomonadota</taxon>
        <taxon>Gammaproteobacteria</taxon>
        <taxon>Pseudomonadales</taxon>
        <taxon>Pseudomonadaceae</taxon>
        <taxon>Halopseudomonas</taxon>
    </lineage>
</organism>
<dbReference type="Gene3D" id="3.10.450.50">
    <property type="match status" value="1"/>
</dbReference>
<protein>
    <submittedName>
        <fullName evidence="2">Nuclear transport factor 2 family protein</fullName>
    </submittedName>
</protein>
<dbReference type="Pfam" id="PF13577">
    <property type="entry name" value="SnoaL_4"/>
    <property type="match status" value="1"/>
</dbReference>
<sequence>MASDTDGDYNNGSTLLPEQHMDTLLQHQQINDLLIRYGCALDERDWTGLGQVFTEQARVDYGSLGIFEGRDAVVAVAREFIESCGATQHLIGNVRIETDADNPDSARTRCYVQATHASRQPDQSGLMTLWGEYRDQLVRQGDGWAITARSLVIQHIHGDIGVALKGAGH</sequence>
<accession>A0A4U0YNL3</accession>
<dbReference type="AlphaFoldDB" id="A0A4U0YNL3"/>